<reference evidence="3" key="2">
    <citation type="journal article" date="2019" name="Genome Biol. Evol.">
        <title>Day and night: Metabolic profiles and evolutionary relationships of six axenic non-marine cyanobacteria.</title>
        <authorList>
            <person name="Will S.E."/>
            <person name="Henke P."/>
            <person name="Boedeker C."/>
            <person name="Huang S."/>
            <person name="Brinkmann H."/>
            <person name="Rohde M."/>
            <person name="Jarek M."/>
            <person name="Friedl T."/>
            <person name="Seufert S."/>
            <person name="Schumacher M."/>
            <person name="Overmann J."/>
            <person name="Neumann-Schaal M."/>
            <person name="Petersen J."/>
        </authorList>
    </citation>
    <scope>NUCLEOTIDE SEQUENCE [LARGE SCALE GENOMIC DNA]</scope>
    <source>
        <strain evidence="3">PCC 7102</strain>
    </source>
</reference>
<feature type="transmembrane region" description="Helical" evidence="1">
    <location>
        <begin position="149"/>
        <end position="170"/>
    </location>
</feature>
<keyword evidence="4" id="KW-1185">Reference proteome</keyword>
<evidence type="ECO:0000313" key="4">
    <source>
        <dbReference type="Proteomes" id="UP000271624"/>
    </source>
</evidence>
<keyword evidence="1" id="KW-0812">Transmembrane</keyword>
<dbReference type="AlphaFoldDB" id="A0A433VS87"/>
<feature type="domain" description="TPM" evidence="2">
    <location>
        <begin position="2"/>
        <end position="122"/>
    </location>
</feature>
<dbReference type="PANTHER" id="PTHR30373">
    <property type="entry name" value="UPF0603 PROTEIN YGCG"/>
    <property type="match status" value="1"/>
</dbReference>
<dbReference type="EMBL" id="RSCL01000002">
    <property type="protein sequence ID" value="RUT08939.1"/>
    <property type="molecule type" value="Genomic_DNA"/>
</dbReference>
<dbReference type="Pfam" id="PF04536">
    <property type="entry name" value="TPM_phosphatase"/>
    <property type="match status" value="1"/>
</dbReference>
<evidence type="ECO:0000313" key="3">
    <source>
        <dbReference type="EMBL" id="RUT08939.1"/>
    </source>
</evidence>
<comment type="caution">
    <text evidence="3">The sequence shown here is derived from an EMBL/GenBank/DDBJ whole genome shotgun (WGS) entry which is preliminary data.</text>
</comment>
<keyword evidence="1" id="KW-1133">Transmembrane helix</keyword>
<accession>A0A433VS87</accession>
<sequence>MANILTSEDKSTINEILTEYEKKTGTEIAVVTVEDTSPSLTPRYFATQLFKYWGIGKKSVNNGILLLVSQAERKVEIITGYGIEAILPNNKVKQIIDSKIIPSFKQHHFSEGTLIGTQALIQALSEDKTFTAVHATIKIWGKPIHHPEYTFFGLLGGLVIAFSCIIALALRPIRLAPNGKSRIYDGTIDGAATCSECGQSMEKVDPQSLISYLNPPEQVAQELRSVRFDGWRCPKCHPEIPPTAIHIRAYVLNYRKFLNCPNCQELTVQRRYKTIKPATISKKGEESVTEKCNCCSYSHTTIQVIPSRGSNDSNGYTDGGTGGGSYGDSGGFGGGDCGGGGAGGGW</sequence>
<evidence type="ECO:0000259" key="2">
    <source>
        <dbReference type="Pfam" id="PF04536"/>
    </source>
</evidence>
<protein>
    <recommendedName>
        <fullName evidence="2">TPM domain-containing protein</fullName>
    </recommendedName>
</protein>
<dbReference type="Gene3D" id="3.10.310.50">
    <property type="match status" value="1"/>
</dbReference>
<name>A0A433VS87_9CYAN</name>
<proteinExistence type="predicted"/>
<reference evidence="3" key="1">
    <citation type="submission" date="2018-12" db="EMBL/GenBank/DDBJ databases">
        <authorList>
            <person name="Will S."/>
            <person name="Neumann-Schaal M."/>
            <person name="Henke P."/>
        </authorList>
    </citation>
    <scope>NUCLEOTIDE SEQUENCE</scope>
    <source>
        <strain evidence="3">PCC 7102</strain>
    </source>
</reference>
<keyword evidence="1" id="KW-0472">Membrane</keyword>
<dbReference type="PANTHER" id="PTHR30373:SF2">
    <property type="entry name" value="UPF0603 PROTEIN YGCG"/>
    <property type="match status" value="1"/>
</dbReference>
<dbReference type="InterPro" id="IPR007621">
    <property type="entry name" value="TPM_dom"/>
</dbReference>
<organism evidence="3 4">
    <name type="scientific">Dulcicalothrix desertica PCC 7102</name>
    <dbReference type="NCBI Taxonomy" id="232991"/>
    <lineage>
        <taxon>Bacteria</taxon>
        <taxon>Bacillati</taxon>
        <taxon>Cyanobacteriota</taxon>
        <taxon>Cyanophyceae</taxon>
        <taxon>Nostocales</taxon>
        <taxon>Calotrichaceae</taxon>
        <taxon>Dulcicalothrix</taxon>
    </lineage>
</organism>
<dbReference type="Proteomes" id="UP000271624">
    <property type="component" value="Unassembled WGS sequence"/>
</dbReference>
<gene>
    <name evidence="3" type="ORF">DSM106972_009920</name>
</gene>
<evidence type="ECO:0000256" key="1">
    <source>
        <dbReference type="SAM" id="Phobius"/>
    </source>
</evidence>